<feature type="non-terminal residue" evidence="1">
    <location>
        <position position="1"/>
    </location>
</feature>
<organism evidence="1">
    <name type="scientific">marine metagenome</name>
    <dbReference type="NCBI Taxonomy" id="408172"/>
    <lineage>
        <taxon>unclassified sequences</taxon>
        <taxon>metagenomes</taxon>
        <taxon>ecological metagenomes</taxon>
    </lineage>
</organism>
<dbReference type="EMBL" id="UINC01132567">
    <property type="protein sequence ID" value="SVD14969.1"/>
    <property type="molecule type" value="Genomic_DNA"/>
</dbReference>
<gene>
    <name evidence="1" type="ORF">METZ01_LOCUS367823</name>
</gene>
<accession>A0A382SYH3</accession>
<sequence length="116" mass="12813">VGQYTFAKTDIYASNGYYTSTVTWEKSESPYILHVDVNIEKRGTLIIEPGVEVVGNGNKIKVGGRLYAGYVEGHKNDNPKNEKVTIKNTYLEAAGIGDRIMNLSHLKMTGGQIYIS</sequence>
<reference evidence="1" key="1">
    <citation type="submission" date="2018-05" db="EMBL/GenBank/DDBJ databases">
        <authorList>
            <person name="Lanie J.A."/>
            <person name="Ng W.-L."/>
            <person name="Kazmierczak K.M."/>
            <person name="Andrzejewski T.M."/>
            <person name="Davidsen T.M."/>
            <person name="Wayne K.J."/>
            <person name="Tettelin H."/>
            <person name="Glass J.I."/>
            <person name="Rusch D."/>
            <person name="Podicherti R."/>
            <person name="Tsui H.-C.T."/>
            <person name="Winkler M.E."/>
        </authorList>
    </citation>
    <scope>NUCLEOTIDE SEQUENCE</scope>
</reference>
<evidence type="ECO:0008006" key="2">
    <source>
        <dbReference type="Google" id="ProtNLM"/>
    </source>
</evidence>
<feature type="non-terminal residue" evidence="1">
    <location>
        <position position="116"/>
    </location>
</feature>
<dbReference type="AlphaFoldDB" id="A0A382SYH3"/>
<proteinExistence type="predicted"/>
<protein>
    <recommendedName>
        <fullName evidence="2">G8 domain-containing protein</fullName>
    </recommendedName>
</protein>
<evidence type="ECO:0000313" key="1">
    <source>
        <dbReference type="EMBL" id="SVD14969.1"/>
    </source>
</evidence>
<name>A0A382SYH3_9ZZZZ</name>